<sequence>MVGDADLNREAPFDNNITDALGLYVYALFDPRDGSPFYVGKGGGRHGNDRVLHHFFEAREDMKRESGPNDKERAKLKRIQEIWGAGLEVEWKIMRRKLRDEAEALNVEAALMDAFAACGHILTNIQGGHRSGHQGLIAGSALREFAAPPITGQDFPAELRNRPIFIFNIGTKVSRMWKKIDRIKNPKERPDYVKATQCCWKLGPYWPNQRDAIAMGVVAGISRSAIGIADWTPCTDDPERWQITPTELDPEIHQVVVNRKFSALLEPVKGYLQLGGFTVIEISDEGECTFLRGSKSSQKAGSSG</sequence>
<evidence type="ECO:0000313" key="2">
    <source>
        <dbReference type="EMBL" id="KKO08535.1"/>
    </source>
</evidence>
<protein>
    <recommendedName>
        <fullName evidence="1">GIY-YIG domain-containing protein</fullName>
    </recommendedName>
</protein>
<dbReference type="EMBL" id="LAZR01000009">
    <property type="protein sequence ID" value="KKO08535.1"/>
    <property type="molecule type" value="Genomic_DNA"/>
</dbReference>
<gene>
    <name evidence="2" type="ORF">LCGC14_0044750</name>
</gene>
<organism evidence="2">
    <name type="scientific">marine sediment metagenome</name>
    <dbReference type="NCBI Taxonomy" id="412755"/>
    <lineage>
        <taxon>unclassified sequences</taxon>
        <taxon>metagenomes</taxon>
        <taxon>ecological metagenomes</taxon>
    </lineage>
</organism>
<dbReference type="CDD" id="cd10440">
    <property type="entry name" value="GIY-YIG_COG3680"/>
    <property type="match status" value="1"/>
</dbReference>
<name>A0A0F9VWR0_9ZZZZ</name>
<feature type="domain" description="GIY-YIG" evidence="1">
    <location>
        <begin position="21"/>
        <end position="125"/>
    </location>
</feature>
<proteinExistence type="predicted"/>
<comment type="caution">
    <text evidence="2">The sequence shown here is derived from an EMBL/GenBank/DDBJ whole genome shotgun (WGS) entry which is preliminary data.</text>
</comment>
<dbReference type="AlphaFoldDB" id="A0A0F9VWR0"/>
<dbReference type="Pfam" id="PF22945">
    <property type="entry name" value="LEM-3_GIY-YIG"/>
    <property type="match status" value="1"/>
</dbReference>
<evidence type="ECO:0000259" key="1">
    <source>
        <dbReference type="PROSITE" id="PS50164"/>
    </source>
</evidence>
<reference evidence="2" key="1">
    <citation type="journal article" date="2015" name="Nature">
        <title>Complex archaea that bridge the gap between prokaryotes and eukaryotes.</title>
        <authorList>
            <person name="Spang A."/>
            <person name="Saw J.H."/>
            <person name="Jorgensen S.L."/>
            <person name="Zaremba-Niedzwiedzka K."/>
            <person name="Martijn J."/>
            <person name="Lind A.E."/>
            <person name="van Eijk R."/>
            <person name="Schleper C."/>
            <person name="Guy L."/>
            <person name="Ettema T.J."/>
        </authorList>
    </citation>
    <scope>NUCLEOTIDE SEQUENCE</scope>
</reference>
<dbReference type="PROSITE" id="PS50164">
    <property type="entry name" value="GIY_YIG"/>
    <property type="match status" value="1"/>
</dbReference>
<accession>A0A0F9VWR0</accession>
<dbReference type="InterPro" id="IPR000305">
    <property type="entry name" value="GIY-YIG_endonuc"/>
</dbReference>